<name>A0A3B0RVG4_9ZZZZ</name>
<accession>A0A3B0RVG4</accession>
<evidence type="ECO:0000313" key="1">
    <source>
        <dbReference type="EMBL" id="VAV87415.1"/>
    </source>
</evidence>
<proteinExistence type="predicted"/>
<dbReference type="PANTHER" id="PTHR34071:SF2">
    <property type="entry name" value="FLAVIN-NUCLEOTIDE-BINDING PROTEIN"/>
    <property type="match status" value="1"/>
</dbReference>
<dbReference type="SUPFAM" id="SSF50475">
    <property type="entry name" value="FMN-binding split barrel"/>
    <property type="match status" value="1"/>
</dbReference>
<dbReference type="PANTHER" id="PTHR34071">
    <property type="entry name" value="5-NITROIMIDAZOLE ANTIBIOTICS RESISTANCE PROTEIN, NIMA-FAMILY-RELATED PROTEIN-RELATED"/>
    <property type="match status" value="1"/>
</dbReference>
<dbReference type="Gene3D" id="2.30.110.10">
    <property type="entry name" value="Electron Transport, Fmn-binding Protein, Chain A"/>
    <property type="match status" value="1"/>
</dbReference>
<dbReference type="AlphaFoldDB" id="A0A3B0RVG4"/>
<dbReference type="InterPro" id="IPR024747">
    <property type="entry name" value="Pyridox_Oxase-rel"/>
</dbReference>
<gene>
    <name evidence="1" type="ORF">MNBD_ALPHA07-2292</name>
</gene>
<dbReference type="EMBL" id="UOEG01000008">
    <property type="protein sequence ID" value="VAV87415.1"/>
    <property type="molecule type" value="Genomic_DNA"/>
</dbReference>
<dbReference type="Pfam" id="PF12900">
    <property type="entry name" value="Pyridox_ox_2"/>
    <property type="match status" value="1"/>
</dbReference>
<dbReference type="InterPro" id="IPR012349">
    <property type="entry name" value="Split_barrel_FMN-bd"/>
</dbReference>
<reference evidence="1" key="1">
    <citation type="submission" date="2018-06" db="EMBL/GenBank/DDBJ databases">
        <authorList>
            <person name="Zhirakovskaya E."/>
        </authorList>
    </citation>
    <scope>NUCLEOTIDE SEQUENCE</scope>
</reference>
<protein>
    <submittedName>
        <fullName evidence="1">Pyridoxamine 5'-phosphate oxidase-related, FMN-binding</fullName>
    </submittedName>
</protein>
<organism evidence="1">
    <name type="scientific">hydrothermal vent metagenome</name>
    <dbReference type="NCBI Taxonomy" id="652676"/>
    <lineage>
        <taxon>unclassified sequences</taxon>
        <taxon>metagenomes</taxon>
        <taxon>ecological metagenomes</taxon>
    </lineage>
</organism>
<sequence length="222" mass="24438">MDLKTERTRVKRSHERGSYDRETIDAVLDAIPFCHIGYLRDGAPFVVPTLQWRAGDYVYWHGSSASTMIKKSRANPVCLTVSALDGVVLARSGFHSSVNYRSVMLLGEAELVTDKDHKTAALKAMFDALFPGRWEAVRPMNAKELKATSVMRLKITEGSCKIRTGGPNDDDADYALPIWAGEIPIETRLRPAIADPRNLPGVEMPEHIAHIHIGQTGGKTGG</sequence>